<feature type="chain" id="PRO_5003514243" description="Lnb N-terminal periplasmic domain-containing protein" evidence="2">
    <location>
        <begin position="21"/>
        <end position="438"/>
    </location>
</feature>
<dbReference type="RefSeq" id="WP_014268835.1">
    <property type="nucleotide sequence ID" value="NC_016633.1"/>
</dbReference>
<protein>
    <recommendedName>
        <fullName evidence="3">Lnb N-terminal periplasmic domain-containing protein</fullName>
    </recommendedName>
</protein>
<keyword evidence="1" id="KW-0472">Membrane</keyword>
<feature type="transmembrane region" description="Helical" evidence="1">
    <location>
        <begin position="351"/>
        <end position="371"/>
    </location>
</feature>
<keyword evidence="5" id="KW-1185">Reference proteome</keyword>
<keyword evidence="1" id="KW-0812">Transmembrane</keyword>
<feature type="transmembrane region" description="Helical" evidence="1">
    <location>
        <begin position="290"/>
        <end position="307"/>
    </location>
</feature>
<feature type="transmembrane region" description="Helical" evidence="1">
    <location>
        <begin position="383"/>
        <end position="403"/>
    </location>
</feature>
<dbReference type="Pfam" id="PF13387">
    <property type="entry name" value="Lnb_N"/>
    <property type="match status" value="1"/>
</dbReference>
<gene>
    <name evidence="4" type="ordered locus">SpiGrapes_0122</name>
</gene>
<accession>G8QTM1</accession>
<dbReference type="Proteomes" id="UP000005632">
    <property type="component" value="Chromosome"/>
</dbReference>
<evidence type="ECO:0000256" key="2">
    <source>
        <dbReference type="SAM" id="SignalP"/>
    </source>
</evidence>
<organism evidence="4 5">
    <name type="scientific">Sphaerochaeta pleomorpha (strain ATCC BAA-1885 / DSM 22778 / Grapes)</name>
    <dbReference type="NCBI Taxonomy" id="158190"/>
    <lineage>
        <taxon>Bacteria</taxon>
        <taxon>Pseudomonadati</taxon>
        <taxon>Spirochaetota</taxon>
        <taxon>Spirochaetia</taxon>
        <taxon>Spirochaetales</taxon>
        <taxon>Sphaerochaetaceae</taxon>
        <taxon>Sphaerochaeta</taxon>
    </lineage>
</organism>
<dbReference type="eggNOG" id="ENOG502Z87C">
    <property type="taxonomic scope" value="Bacteria"/>
</dbReference>
<proteinExistence type="predicted"/>
<evidence type="ECO:0000259" key="3">
    <source>
        <dbReference type="Pfam" id="PF13387"/>
    </source>
</evidence>
<keyword evidence="1" id="KW-1133">Transmembrane helix</keyword>
<dbReference type="AlphaFoldDB" id="G8QTM1"/>
<reference evidence="4 5" key="1">
    <citation type="submission" date="2011-11" db="EMBL/GenBank/DDBJ databases">
        <title>Complete sequence of Spirochaeta sp. grapes.</title>
        <authorList>
            <consortium name="US DOE Joint Genome Institute"/>
            <person name="Lucas S."/>
            <person name="Han J."/>
            <person name="Lapidus A."/>
            <person name="Cheng J.-F."/>
            <person name="Goodwin L."/>
            <person name="Pitluck S."/>
            <person name="Peters L."/>
            <person name="Ovchinnikova G."/>
            <person name="Munk A.C."/>
            <person name="Detter J.C."/>
            <person name="Han C."/>
            <person name="Tapia R."/>
            <person name="Land M."/>
            <person name="Hauser L."/>
            <person name="Kyrpides N."/>
            <person name="Ivanova N."/>
            <person name="Pagani I."/>
            <person name="Ritalahtilisa K."/>
            <person name="Loeffler F."/>
            <person name="Woyke T."/>
        </authorList>
    </citation>
    <scope>NUCLEOTIDE SEQUENCE [LARGE SCALE GENOMIC DNA]</scope>
    <source>
        <strain evidence="5">ATCC BAA-1885 / DSM 22778 / Grapes</strain>
    </source>
</reference>
<dbReference type="EMBL" id="CP003155">
    <property type="protein sequence ID" value="AEV27986.1"/>
    <property type="molecule type" value="Genomic_DNA"/>
</dbReference>
<feature type="transmembrane region" description="Helical" evidence="1">
    <location>
        <begin position="314"/>
        <end position="339"/>
    </location>
</feature>
<evidence type="ECO:0000256" key="1">
    <source>
        <dbReference type="SAM" id="Phobius"/>
    </source>
</evidence>
<name>G8QTM1_SPHPG</name>
<dbReference type="HOGENOM" id="CLU_052983_0_0_12"/>
<dbReference type="OrthoDB" id="5490204at2"/>
<dbReference type="STRING" id="158190.SpiGrapes_0122"/>
<feature type="domain" description="Lnb N-terminal periplasmic" evidence="3">
    <location>
        <begin position="56"/>
        <end position="209"/>
    </location>
</feature>
<sequence length="438" mass="49624">MKRRIMVMVFLVCLTMQAFSFSIMPNVSNDQPFDSELELSKMDFSKPLAQNQSDWIQDCTISLVTIGPGDPLYAWFGHSALVVSQPNGQKVMYDYGIFDTSQKHFYLNFARGRMLYSVFASGADWRIEDAIAENRDVYWTDLNLSDEAKFTTVRFLQNNTKEGNNTYLYHFYRDNCATRLRDIINAATQNQFRTWAESQDAGGTYRSLADRSISHNKATQLFLDFLQGHTVDKPVDRYDEMFLPDSLYHSVLDFSYADGTPLSQNTSVLNDTAGLNIRFVPSPKNVSDDGYFALAGVGLGLLSLILLRRGKRKLWALLNGTVLLILSVLGTLLLGMMTLSNMDMTWFNENIVFINPLLFYACFKSFGLAISKKKGAEPVLKTYRIFSILIVLLVIAKGLFPALCIQDNLNIILLLTPFYLVGFVKDGFSKPLQLRKEP</sequence>
<keyword evidence="2" id="KW-0732">Signal</keyword>
<dbReference type="KEGG" id="sgp:SpiGrapes_0122"/>
<feature type="signal peptide" evidence="2">
    <location>
        <begin position="1"/>
        <end position="20"/>
    </location>
</feature>
<dbReference type="InterPro" id="IPR025178">
    <property type="entry name" value="Lnb_N"/>
</dbReference>
<evidence type="ECO:0000313" key="4">
    <source>
        <dbReference type="EMBL" id="AEV27986.1"/>
    </source>
</evidence>
<evidence type="ECO:0000313" key="5">
    <source>
        <dbReference type="Proteomes" id="UP000005632"/>
    </source>
</evidence>